<protein>
    <recommendedName>
        <fullName evidence="3">RIIa domain-containing protein</fullName>
    </recommendedName>
</protein>
<accession>A0AAV6FZW2</accession>
<sequence>MIFSCALSISHPLSFSPACVSCDLGGMRQTVPATLGEPLILSCTFNCSAGFVRGKWSQEGEDLGCAGCHWTEGLFSKSGDFCTLQLSTQEVTRNDSHHTYTCESCQTDLPGLPCRTEQQVSLKISTSPKATSSSIFSSTALTSSDGAGGDVDDTPSDEFQLVKVLAVVVAFVIMVLLISYLCILRRKRGCAAGSEKIPPGRHDRPGSDKEYASVTFTHTDCQSDHEVPYADIMISVRGVSTPELRGPPGGVGPPGGAQGNLRAKWREDSGPGALQHAFRSADRLHVQPRDVSRKLSSTSEYAVITYSSDSIKSVQSLKGKSAVLNHFAGRESEEMSVPFSYTHLRVPQGFGALLEGLAREVLRDQPEDIPAYAANYFRSLLKARDETGEDPISWAARMEDRFNNRYSLKAPLHQDPTAARALLEHKLKAPDPVETREPRESRVQPAETGSPEIPEPEEEVDQDNTPQGAHVSMPQEPSMEKEGTLDSTPQGAWEEEGAQDSTVQGPVQDNTLQGRGQGATEPELLSEGLGGSGGVADVNVSSEELRGGGRGGPAEEAAEGGGSEEEEEVAKDGGVEEEVVDEEASMHTFDVDICRSELEPSSEASIGGIANVDVCAEELGGLQANQDPVSQGSVDKYSSMEASGSQLEEKQLDSSEQSQTLLETHPTGDGDKHGSGITPEDHGSEVRPEEETCVESHHEEHQQASDTSEVKPSKQAEAEAADSSEASDRESSREEGDGDRLVPGAGGVGGASDGESSQEGGGGDRLAPGKEGGVGSGHDEPGHVEGNREEGKGSGSEAGSGLDSESDVEETGTEKPDAPQDVDGSTSAEEREGNIMADSHGGELRGDGKVEAEDVSKPEDDDEDNGTETGKDALTSTLQDVSEIESTLPERSDDECDVTPAIDQQGDHAIISDQREESSDTLSRSKVKGHGDPDAVSGVSDEQPLSHRQESPLEKQQRNPEGSDSDSDSSKSEEENPEVLHPNQQDVTHPKQQDVFHPNQQDVFEQAREEECEQEACDKELDGDGDEEEQEPQQEQSVQRGGSEEGVGSGAGSDMDSEDKDPPGAAGEPALSLSGLSPHQIQSSMDPVSAEERSDQTAEDMKASDAGQDKSPHAQSGDSQGDAQEENKGDPKEECGQPQDEEDILDIPLDDPEANRAAAKIQAGFRGHMTRKKMKDDKDDKPEEVSSSGEALNGNQGNAGASEGADTEDTSVPEQ</sequence>
<dbReference type="SUPFAM" id="SSF47391">
    <property type="entry name" value="Dimerization-anchoring domain of cAMP-dependent PK regulatory subunit"/>
    <property type="match status" value="1"/>
</dbReference>
<dbReference type="Gene3D" id="1.20.890.10">
    <property type="entry name" value="cAMP-dependent protein kinase regulatory subunit, dimerization-anchoring domain"/>
    <property type="match status" value="1"/>
</dbReference>
<reference evidence="4" key="1">
    <citation type="submission" date="2020-10" db="EMBL/GenBank/DDBJ databases">
        <title>Chromosome-scale genome assembly of the Allis shad, Alosa alosa.</title>
        <authorList>
            <person name="Margot Z."/>
            <person name="Christophe K."/>
            <person name="Cabau C."/>
            <person name="Louis A."/>
            <person name="Berthelot C."/>
            <person name="Parey E."/>
            <person name="Roest Crollius H."/>
            <person name="Montfort J."/>
            <person name="Robinson-Rechavi M."/>
            <person name="Bucao C."/>
            <person name="Bouchez O."/>
            <person name="Gislard M."/>
            <person name="Lluch J."/>
            <person name="Milhes M."/>
            <person name="Lampietro C."/>
            <person name="Lopez Roques C."/>
            <person name="Donnadieu C."/>
            <person name="Braasch I."/>
            <person name="Desvignes T."/>
            <person name="Postlethwait J."/>
            <person name="Bobe J."/>
            <person name="Guiguen Y."/>
        </authorList>
    </citation>
    <scope>NUCLEOTIDE SEQUENCE</scope>
    <source>
        <strain evidence="4">M-15738</strain>
        <tissue evidence="4">Blood</tissue>
    </source>
</reference>
<evidence type="ECO:0000313" key="4">
    <source>
        <dbReference type="EMBL" id="KAG5268383.1"/>
    </source>
</evidence>
<dbReference type="InterPro" id="IPR047579">
    <property type="entry name" value="DD_CABYR_SP17"/>
</dbReference>
<feature type="compositionally biased region" description="Polar residues" evidence="1">
    <location>
        <begin position="1113"/>
        <end position="1122"/>
    </location>
</feature>
<name>A0AAV6FZW2_9TELE</name>
<feature type="compositionally biased region" description="Polar residues" evidence="1">
    <location>
        <begin position="1074"/>
        <end position="1086"/>
    </location>
</feature>
<feature type="compositionally biased region" description="Basic and acidic residues" evidence="1">
    <location>
        <begin position="666"/>
        <end position="717"/>
    </location>
</feature>
<feature type="compositionally biased region" description="Acidic residues" evidence="1">
    <location>
        <begin position="1023"/>
        <end position="1032"/>
    </location>
</feature>
<feature type="compositionally biased region" description="Basic and acidic residues" evidence="1">
    <location>
        <begin position="428"/>
        <end position="442"/>
    </location>
</feature>
<dbReference type="Pfam" id="PF02197">
    <property type="entry name" value="RIIa"/>
    <property type="match status" value="1"/>
</dbReference>
<feature type="compositionally biased region" description="Polar residues" evidence="1">
    <location>
        <begin position="1185"/>
        <end position="1199"/>
    </location>
</feature>
<dbReference type="PROSITE" id="PS50096">
    <property type="entry name" value="IQ"/>
    <property type="match status" value="1"/>
</dbReference>
<dbReference type="SMART" id="SM00015">
    <property type="entry name" value="IQ"/>
    <property type="match status" value="1"/>
</dbReference>
<feature type="transmembrane region" description="Helical" evidence="2">
    <location>
        <begin position="164"/>
        <end position="184"/>
    </location>
</feature>
<dbReference type="EMBL" id="JADWDJ010000016">
    <property type="protein sequence ID" value="KAG5268383.1"/>
    <property type="molecule type" value="Genomic_DNA"/>
</dbReference>
<evidence type="ECO:0000259" key="3">
    <source>
        <dbReference type="SMART" id="SM00394"/>
    </source>
</evidence>
<comment type="caution">
    <text evidence="4">The sequence shown here is derived from an EMBL/GenBank/DDBJ whole genome shotgun (WGS) entry which is preliminary data.</text>
</comment>
<evidence type="ECO:0000256" key="2">
    <source>
        <dbReference type="SAM" id="Phobius"/>
    </source>
</evidence>
<dbReference type="GO" id="GO:0005516">
    <property type="term" value="F:calmodulin binding"/>
    <property type="evidence" value="ECO:0007669"/>
    <property type="project" value="TreeGrafter"/>
</dbReference>
<feature type="compositionally biased region" description="Polar residues" evidence="1">
    <location>
        <begin position="499"/>
        <end position="514"/>
    </location>
</feature>
<dbReference type="Proteomes" id="UP000823561">
    <property type="component" value="Chromosome 16"/>
</dbReference>
<keyword evidence="2" id="KW-0472">Membrane</keyword>
<evidence type="ECO:0000313" key="5">
    <source>
        <dbReference type="Proteomes" id="UP000823561"/>
    </source>
</evidence>
<feature type="compositionally biased region" description="Acidic residues" evidence="1">
    <location>
        <begin position="556"/>
        <end position="583"/>
    </location>
</feature>
<feature type="compositionally biased region" description="Acidic residues" evidence="1">
    <location>
        <begin position="1205"/>
        <end position="1215"/>
    </location>
</feature>
<feature type="compositionally biased region" description="Basic and acidic residues" evidence="1">
    <location>
        <begin position="726"/>
        <end position="740"/>
    </location>
</feature>
<feature type="compositionally biased region" description="Gly residues" evidence="1">
    <location>
        <begin position="759"/>
        <end position="776"/>
    </location>
</feature>
<dbReference type="SMART" id="SM00394">
    <property type="entry name" value="RIIa"/>
    <property type="match status" value="1"/>
</dbReference>
<feature type="compositionally biased region" description="Basic and acidic residues" evidence="1">
    <location>
        <begin position="944"/>
        <end position="958"/>
    </location>
</feature>
<proteinExistence type="predicted"/>
<feature type="compositionally biased region" description="Acidic residues" evidence="1">
    <location>
        <begin position="1139"/>
        <end position="1152"/>
    </location>
</feature>
<dbReference type="CDD" id="cd23767">
    <property type="entry name" value="IQCD"/>
    <property type="match status" value="1"/>
</dbReference>
<dbReference type="PANTHER" id="PTHR10699">
    <property type="entry name" value="NEUROMODULIN"/>
    <property type="match status" value="1"/>
</dbReference>
<organism evidence="4 5">
    <name type="scientific">Alosa alosa</name>
    <name type="common">allis shad</name>
    <dbReference type="NCBI Taxonomy" id="278164"/>
    <lineage>
        <taxon>Eukaryota</taxon>
        <taxon>Metazoa</taxon>
        <taxon>Chordata</taxon>
        <taxon>Craniata</taxon>
        <taxon>Vertebrata</taxon>
        <taxon>Euteleostomi</taxon>
        <taxon>Actinopterygii</taxon>
        <taxon>Neopterygii</taxon>
        <taxon>Teleostei</taxon>
        <taxon>Clupei</taxon>
        <taxon>Clupeiformes</taxon>
        <taxon>Clupeoidei</taxon>
        <taxon>Clupeidae</taxon>
        <taxon>Alosa</taxon>
    </lineage>
</organism>
<evidence type="ECO:0000256" key="1">
    <source>
        <dbReference type="SAM" id="MobiDB-lite"/>
    </source>
</evidence>
<keyword evidence="5" id="KW-1185">Reference proteome</keyword>
<dbReference type="CDD" id="cd12100">
    <property type="entry name" value="DD_CABYR_SP17"/>
    <property type="match status" value="1"/>
</dbReference>
<keyword evidence="2" id="KW-1133">Transmembrane helix</keyword>
<keyword evidence="2" id="KW-0812">Transmembrane</keyword>
<feature type="region of interest" description="Disordered" evidence="1">
    <location>
        <begin position="623"/>
        <end position="1215"/>
    </location>
</feature>
<feature type="compositionally biased region" description="Basic and acidic residues" evidence="1">
    <location>
        <begin position="1125"/>
        <end position="1135"/>
    </location>
</feature>
<feature type="compositionally biased region" description="Basic and acidic residues" evidence="1">
    <location>
        <begin position="840"/>
        <end position="858"/>
    </location>
</feature>
<feature type="region of interest" description="Disordered" evidence="1">
    <location>
        <begin position="428"/>
        <end position="592"/>
    </location>
</feature>
<dbReference type="PANTHER" id="PTHR10699:SF11">
    <property type="entry name" value="IGLOO, ISOFORM A"/>
    <property type="match status" value="1"/>
</dbReference>
<feature type="compositionally biased region" description="Basic and acidic residues" evidence="1">
    <location>
        <begin position="777"/>
        <end position="792"/>
    </location>
</feature>
<feature type="compositionally biased region" description="Basic and acidic residues" evidence="1">
    <location>
        <begin position="1174"/>
        <end position="1184"/>
    </location>
</feature>
<feature type="compositionally biased region" description="Basic and acidic residues" evidence="1">
    <location>
        <begin position="1090"/>
        <end position="1112"/>
    </location>
</feature>
<feature type="compositionally biased region" description="Polar residues" evidence="1">
    <location>
        <begin position="623"/>
        <end position="633"/>
    </location>
</feature>
<dbReference type="AlphaFoldDB" id="A0AAV6FZW2"/>
<gene>
    <name evidence="4" type="ORF">AALO_G00211990</name>
</gene>
<dbReference type="Pfam" id="PF00612">
    <property type="entry name" value="IQ"/>
    <property type="match status" value="1"/>
</dbReference>
<dbReference type="InterPro" id="IPR003117">
    <property type="entry name" value="cAMP_dep_PK_reg_su_I/II_a/b"/>
</dbReference>
<dbReference type="InterPro" id="IPR000048">
    <property type="entry name" value="IQ_motif_EF-hand-BS"/>
</dbReference>
<feature type="domain" description="RIIa" evidence="3">
    <location>
        <begin position="348"/>
        <end position="385"/>
    </location>
</feature>